<dbReference type="FunFam" id="3.90.980.10:FF:000001">
    <property type="entry name" value="DNA primase"/>
    <property type="match status" value="1"/>
</dbReference>
<evidence type="ECO:0000256" key="8">
    <source>
        <dbReference type="ARBA" id="ARBA00022833"/>
    </source>
</evidence>
<dbReference type="SMART" id="SM00766">
    <property type="entry name" value="DnaG_DnaB_bind"/>
    <property type="match status" value="1"/>
</dbReference>
<evidence type="ECO:0000256" key="3">
    <source>
        <dbReference type="ARBA" id="ARBA00022679"/>
    </source>
</evidence>
<evidence type="ECO:0000256" key="10">
    <source>
        <dbReference type="ARBA" id="ARBA00023125"/>
    </source>
</evidence>
<comment type="catalytic activity">
    <reaction evidence="12">
        <text>ssDNA + n NTP = ssDNA/pppN(pN)n-1 hybrid + (n-1) diphosphate.</text>
        <dbReference type="EC" id="2.7.7.101"/>
    </reaction>
</comment>
<dbReference type="InterPro" id="IPR019475">
    <property type="entry name" value="DNA_primase_DnaB-bd"/>
</dbReference>
<dbReference type="InterPro" id="IPR036977">
    <property type="entry name" value="DNA_primase_Znf_CHC2"/>
</dbReference>
<dbReference type="AlphaFoldDB" id="A0A4R6XJB8"/>
<dbReference type="Gene3D" id="1.10.860.10">
    <property type="entry name" value="DNAb Helicase, Chain A"/>
    <property type="match status" value="1"/>
</dbReference>
<evidence type="ECO:0000256" key="1">
    <source>
        <dbReference type="ARBA" id="ARBA00022478"/>
    </source>
</evidence>
<dbReference type="SMART" id="SM00400">
    <property type="entry name" value="ZnF_CHCC"/>
    <property type="match status" value="1"/>
</dbReference>
<keyword evidence="2 12" id="KW-0639">Primosome</keyword>
<feature type="zinc finger region" description="CHC2-type" evidence="12 14">
    <location>
        <begin position="39"/>
        <end position="63"/>
    </location>
</feature>
<dbReference type="Pfam" id="PF08275">
    <property type="entry name" value="DNAG_N"/>
    <property type="match status" value="1"/>
</dbReference>
<evidence type="ECO:0000313" key="16">
    <source>
        <dbReference type="EMBL" id="TDR19605.1"/>
    </source>
</evidence>
<comment type="subunit">
    <text evidence="12">Monomer. Interacts with DnaB.</text>
</comment>
<comment type="domain">
    <text evidence="12">Contains an N-terminal zinc-binding domain, a central core domain that contains the primase activity, and a C-terminal DnaB-binding domain.</text>
</comment>
<dbReference type="FunFam" id="3.40.1360.10:FF:000002">
    <property type="entry name" value="DNA primase"/>
    <property type="match status" value="1"/>
</dbReference>
<comment type="cofactor">
    <cofactor evidence="12 13 14">
        <name>Zn(2+)</name>
        <dbReference type="ChEBI" id="CHEBI:29105"/>
    </cofactor>
    <text evidence="12 13 14">Binds 1 zinc ion per monomer.</text>
</comment>
<dbReference type="PIRSF" id="PIRSF002811">
    <property type="entry name" value="DnaG"/>
    <property type="match status" value="1"/>
</dbReference>
<keyword evidence="8 12" id="KW-0862">Zinc</keyword>
<dbReference type="GO" id="GO:0005737">
    <property type="term" value="C:cytoplasm"/>
    <property type="evidence" value="ECO:0007669"/>
    <property type="project" value="TreeGrafter"/>
</dbReference>
<keyword evidence="17" id="KW-1185">Reference proteome</keyword>
<gene>
    <name evidence="12" type="primary">dnaG</name>
    <name evidence="16" type="ORF">C8D91_2162</name>
</gene>
<evidence type="ECO:0000256" key="14">
    <source>
        <dbReference type="PIRSR" id="PIRSR002811-1"/>
    </source>
</evidence>
<dbReference type="InterPro" id="IPR002694">
    <property type="entry name" value="Znf_CHC2"/>
</dbReference>
<dbReference type="GO" id="GO:0003899">
    <property type="term" value="F:DNA-directed RNA polymerase activity"/>
    <property type="evidence" value="ECO:0007669"/>
    <property type="project" value="UniProtKB-UniRule"/>
</dbReference>
<evidence type="ECO:0000256" key="12">
    <source>
        <dbReference type="HAMAP-Rule" id="MF_00974"/>
    </source>
</evidence>
<dbReference type="InterPro" id="IPR016136">
    <property type="entry name" value="DNA_helicase_N/primase_C"/>
</dbReference>
<dbReference type="InterPro" id="IPR034151">
    <property type="entry name" value="TOPRIM_DnaG_bac"/>
</dbReference>
<dbReference type="PROSITE" id="PS50880">
    <property type="entry name" value="TOPRIM"/>
    <property type="match status" value="1"/>
</dbReference>
<dbReference type="InterPro" id="IPR037068">
    <property type="entry name" value="DNA_primase_core_N_sf"/>
</dbReference>
<keyword evidence="9" id="KW-0460">Magnesium</keyword>
<dbReference type="NCBIfam" id="TIGR01391">
    <property type="entry name" value="dnaG"/>
    <property type="match status" value="1"/>
</dbReference>
<dbReference type="InterPro" id="IPR006171">
    <property type="entry name" value="TOPRIM_dom"/>
</dbReference>
<evidence type="ECO:0000256" key="11">
    <source>
        <dbReference type="ARBA" id="ARBA00023163"/>
    </source>
</evidence>
<dbReference type="FunFam" id="3.90.580.10:FF:000001">
    <property type="entry name" value="DNA primase"/>
    <property type="match status" value="1"/>
</dbReference>
<comment type="caution">
    <text evidence="16">The sequence shown here is derived from an EMBL/GenBank/DDBJ whole genome shotgun (WGS) entry which is preliminary data.</text>
</comment>
<evidence type="ECO:0000259" key="15">
    <source>
        <dbReference type="PROSITE" id="PS50880"/>
    </source>
</evidence>
<evidence type="ECO:0000256" key="7">
    <source>
        <dbReference type="ARBA" id="ARBA00022771"/>
    </source>
</evidence>
<reference evidence="16 17" key="1">
    <citation type="submission" date="2019-03" db="EMBL/GenBank/DDBJ databases">
        <title>Genomic Encyclopedia of Type Strains, Phase IV (KMG-IV): sequencing the most valuable type-strain genomes for metagenomic binning, comparative biology and taxonomic classification.</title>
        <authorList>
            <person name="Goeker M."/>
        </authorList>
    </citation>
    <scope>NUCLEOTIDE SEQUENCE [LARGE SCALE GENOMIC DNA]</scope>
    <source>
        <strain evidence="16 17">DSM 25488</strain>
    </source>
</reference>
<dbReference type="SUPFAM" id="SSF56731">
    <property type="entry name" value="DNA primase core"/>
    <property type="match status" value="1"/>
</dbReference>
<dbReference type="RefSeq" id="WP_162846877.1">
    <property type="nucleotide sequence ID" value="NZ_NIHB01000004.1"/>
</dbReference>
<dbReference type="Gene3D" id="3.90.980.10">
    <property type="entry name" value="DNA primase, catalytic core, N-terminal domain"/>
    <property type="match status" value="1"/>
</dbReference>
<evidence type="ECO:0000313" key="17">
    <source>
        <dbReference type="Proteomes" id="UP000295724"/>
    </source>
</evidence>
<dbReference type="Pfam" id="PF01807">
    <property type="entry name" value="Zn_ribbon_DnaG"/>
    <property type="match status" value="1"/>
</dbReference>
<organism evidence="16 17">
    <name type="scientific">Marinicella litoralis</name>
    <dbReference type="NCBI Taxonomy" id="644220"/>
    <lineage>
        <taxon>Bacteria</taxon>
        <taxon>Pseudomonadati</taxon>
        <taxon>Pseudomonadota</taxon>
        <taxon>Gammaproteobacteria</taxon>
        <taxon>Lysobacterales</taxon>
        <taxon>Marinicellaceae</taxon>
        <taxon>Marinicella</taxon>
    </lineage>
</organism>
<dbReference type="Pfam" id="PF10410">
    <property type="entry name" value="DnaB_bind"/>
    <property type="match status" value="1"/>
</dbReference>
<name>A0A4R6XJB8_9GAMM</name>
<dbReference type="InterPro" id="IPR030846">
    <property type="entry name" value="DnaG_bac"/>
</dbReference>
<evidence type="ECO:0000256" key="4">
    <source>
        <dbReference type="ARBA" id="ARBA00022695"/>
    </source>
</evidence>
<dbReference type="SUPFAM" id="SSF117023">
    <property type="entry name" value="DNA primase DnaG, C-terminal domain"/>
    <property type="match status" value="1"/>
</dbReference>
<evidence type="ECO:0000256" key="13">
    <source>
        <dbReference type="PIRNR" id="PIRNR002811"/>
    </source>
</evidence>
<keyword evidence="3 12" id="KW-0808">Transferase</keyword>
<evidence type="ECO:0000256" key="9">
    <source>
        <dbReference type="ARBA" id="ARBA00022842"/>
    </source>
</evidence>
<accession>A0A4R6XJB8</accession>
<keyword evidence="11 12" id="KW-0804">Transcription</keyword>
<dbReference type="SUPFAM" id="SSF57783">
    <property type="entry name" value="Zinc beta-ribbon"/>
    <property type="match status" value="1"/>
</dbReference>
<dbReference type="PANTHER" id="PTHR30313:SF2">
    <property type="entry name" value="DNA PRIMASE"/>
    <property type="match status" value="1"/>
</dbReference>
<dbReference type="Pfam" id="PF08278">
    <property type="entry name" value="DnaG_DnaB_bind"/>
    <property type="match status" value="1"/>
</dbReference>
<dbReference type="Gene3D" id="3.40.1360.10">
    <property type="match status" value="1"/>
</dbReference>
<dbReference type="PANTHER" id="PTHR30313">
    <property type="entry name" value="DNA PRIMASE"/>
    <property type="match status" value="1"/>
</dbReference>
<protein>
    <recommendedName>
        <fullName evidence="12 13">DNA primase</fullName>
        <ecNumber evidence="12">2.7.7.101</ecNumber>
    </recommendedName>
</protein>
<dbReference type="SMART" id="SM00493">
    <property type="entry name" value="TOPRIM"/>
    <property type="match status" value="1"/>
</dbReference>
<dbReference type="Proteomes" id="UP000295724">
    <property type="component" value="Unassembled WGS sequence"/>
</dbReference>
<dbReference type="EMBL" id="SNZB01000004">
    <property type="protein sequence ID" value="TDR19605.1"/>
    <property type="molecule type" value="Genomic_DNA"/>
</dbReference>
<dbReference type="Pfam" id="PF13662">
    <property type="entry name" value="Toprim_4"/>
    <property type="match status" value="1"/>
</dbReference>
<dbReference type="InterPro" id="IPR013264">
    <property type="entry name" value="DNAG_N"/>
</dbReference>
<evidence type="ECO:0000256" key="2">
    <source>
        <dbReference type="ARBA" id="ARBA00022515"/>
    </source>
</evidence>
<dbReference type="GO" id="GO:0006269">
    <property type="term" value="P:DNA replication, synthesis of primer"/>
    <property type="evidence" value="ECO:0007669"/>
    <property type="project" value="UniProtKB-UniRule"/>
</dbReference>
<proteinExistence type="inferred from homology"/>
<dbReference type="CDD" id="cd03364">
    <property type="entry name" value="TOPRIM_DnaG_primases"/>
    <property type="match status" value="1"/>
</dbReference>
<dbReference type="Gene3D" id="3.90.580.10">
    <property type="entry name" value="Zinc finger, CHC2-type domain"/>
    <property type="match status" value="1"/>
</dbReference>
<sequence length="564" mass="64131">MASIPNEFIDTLLEKVDIVDVVAARVQLKKAGKDHSGLCPFHSENTPSFTVSQQKQFYHCFGCGKNGSAIGFMMEYEGLDFVDAVKDLAQLAGMEVPQQANFSHKKSNTNLFAVTEKTTRIFQHQLKSAPQVIAYLKNRQISGTTAQRFQIGYSLDQWDALIKRFDDNEQDLLKRAGLTTQNEQNRVYDKFRNRLMFPIHDKRGRVIAFGGRAIEPDQKPKYLNSPETELFHKGNELYGIHLAKKHSKDPFVLVVEGYMDVIALHEKGICNAVATLGTATSSQHISTLFKSWDRIVFCFDGDSAGVQAAEKALNMALPLYLDHKIIDFLFLPEKEDPDSYVNHHGAEAFIQLIDQAMPLSDFLVQIISRNINTKSLDGKAQLFDKAQPFIKQLPKGTFKQMVAKRIAELSGISLNTRQEPQKQNNNKSAKSDNPMRKLISLLLISPELCNKIPKQLNLSNLSFKGVEIVDKIVEIFNTNPHIKSAGILEHFRHSDYSQYLGYLMSMYDHLDEAQKNLEFDDLINYLIKLTSQLKINRLREKQLEKGLNNEEKQLLVQLLNQRNK</sequence>
<comment type="function">
    <text evidence="12 13">RNA polymerase that catalyzes the synthesis of short RNA molecules used as primers for DNA polymerase during DNA replication.</text>
</comment>
<evidence type="ECO:0000256" key="6">
    <source>
        <dbReference type="ARBA" id="ARBA00022723"/>
    </source>
</evidence>
<dbReference type="GO" id="GO:0000428">
    <property type="term" value="C:DNA-directed RNA polymerase complex"/>
    <property type="evidence" value="ECO:0007669"/>
    <property type="project" value="UniProtKB-KW"/>
</dbReference>
<evidence type="ECO:0000256" key="5">
    <source>
        <dbReference type="ARBA" id="ARBA00022705"/>
    </source>
</evidence>
<comment type="similarity">
    <text evidence="12 13">Belongs to the DnaG primase family.</text>
</comment>
<dbReference type="GO" id="GO:1990077">
    <property type="term" value="C:primosome complex"/>
    <property type="evidence" value="ECO:0007669"/>
    <property type="project" value="UniProtKB-KW"/>
</dbReference>
<dbReference type="HAMAP" id="MF_00974">
    <property type="entry name" value="DNA_primase_DnaG"/>
    <property type="match status" value="1"/>
</dbReference>
<dbReference type="GO" id="GO:0003677">
    <property type="term" value="F:DNA binding"/>
    <property type="evidence" value="ECO:0007669"/>
    <property type="project" value="UniProtKB-KW"/>
</dbReference>
<keyword evidence="10 12" id="KW-0238">DNA-binding</keyword>
<keyword evidence="1 12" id="KW-0240">DNA-directed RNA polymerase</keyword>
<keyword evidence="5 12" id="KW-0235">DNA replication</keyword>
<feature type="domain" description="Toprim" evidence="15">
    <location>
        <begin position="250"/>
        <end position="332"/>
    </location>
</feature>
<dbReference type="GO" id="GO:0008270">
    <property type="term" value="F:zinc ion binding"/>
    <property type="evidence" value="ECO:0007669"/>
    <property type="project" value="UniProtKB-UniRule"/>
</dbReference>
<keyword evidence="7 12" id="KW-0863">Zinc-finger</keyword>
<keyword evidence="6 12" id="KW-0479">Metal-binding</keyword>
<dbReference type="InterPro" id="IPR013173">
    <property type="entry name" value="DNA_primase_DnaG_DnaB-bd_dom"/>
</dbReference>
<dbReference type="Gene3D" id="1.20.50.20">
    <property type="entry name" value="DnaG, RNA polymerase domain, helical bundle"/>
    <property type="match status" value="1"/>
</dbReference>
<keyword evidence="4 12" id="KW-0548">Nucleotidyltransferase</keyword>
<dbReference type="InterPro" id="IPR006295">
    <property type="entry name" value="DNA_primase_DnaG"/>
</dbReference>
<dbReference type="InterPro" id="IPR050219">
    <property type="entry name" value="DnaG_primase"/>
</dbReference>
<dbReference type="EC" id="2.7.7.101" evidence="12"/>